<dbReference type="GO" id="GO:0022627">
    <property type="term" value="C:cytosolic small ribosomal subunit"/>
    <property type="evidence" value="ECO:0007669"/>
    <property type="project" value="TreeGrafter"/>
</dbReference>
<dbReference type="InterPro" id="IPR050574">
    <property type="entry name" value="HPF/YfiA_ribosome-assoc"/>
</dbReference>
<evidence type="ECO:0000313" key="4">
    <source>
        <dbReference type="Proteomes" id="UP000230843"/>
    </source>
</evidence>
<sequence length="118" mass="14058">MIININAKGVDLTEALKKYVTEKVESLQKFYENIQQADIEIGKRSEHHNKGKIFYTKVNLFVPSTTVRMEKDAEDLYKSIDKAKDHLKVELEKMKEKQRQTDREEIRDNKEYCLEDEY</sequence>
<dbReference type="NCBIfam" id="TIGR00741">
    <property type="entry name" value="yfiA"/>
    <property type="match status" value="1"/>
</dbReference>
<dbReference type="Proteomes" id="UP000230843">
    <property type="component" value="Unassembled WGS sequence"/>
</dbReference>
<evidence type="ECO:0000313" key="3">
    <source>
        <dbReference type="EMBL" id="PJA90134.1"/>
    </source>
</evidence>
<reference evidence="4" key="1">
    <citation type="submission" date="2017-09" db="EMBL/GenBank/DDBJ databases">
        <title>Depth-based differentiation of microbial function through sediment-hosted aquifers and enrichment of novel symbionts in the deep terrestrial subsurface.</title>
        <authorList>
            <person name="Probst A.J."/>
            <person name="Ladd B."/>
            <person name="Jarett J.K."/>
            <person name="Geller-Mcgrath D.E."/>
            <person name="Sieber C.M.K."/>
            <person name="Emerson J.B."/>
            <person name="Anantharaman K."/>
            <person name="Thomas B.C."/>
            <person name="Malmstrom R."/>
            <person name="Stieglmeier M."/>
            <person name="Klingl A."/>
            <person name="Woyke T."/>
            <person name="Ryan C.M."/>
            <person name="Banfield J.F."/>
        </authorList>
    </citation>
    <scope>NUCLEOTIDE SEQUENCE [LARGE SCALE GENOMIC DNA]</scope>
</reference>
<dbReference type="GO" id="GO:0043024">
    <property type="term" value="F:ribosomal small subunit binding"/>
    <property type="evidence" value="ECO:0007669"/>
    <property type="project" value="TreeGrafter"/>
</dbReference>
<feature type="coiled-coil region" evidence="2">
    <location>
        <begin position="77"/>
        <end position="104"/>
    </location>
</feature>
<dbReference type="Gene3D" id="3.30.160.100">
    <property type="entry name" value="Ribosome hibernation promotion factor-like"/>
    <property type="match status" value="1"/>
</dbReference>
<dbReference type="PANTHER" id="PTHR33231">
    <property type="entry name" value="30S RIBOSOMAL PROTEIN"/>
    <property type="match status" value="1"/>
</dbReference>
<gene>
    <name evidence="3" type="primary">raiA</name>
    <name evidence="3" type="ORF">CO137_00980</name>
</gene>
<name>A0A2M7Z7G0_9BACT</name>
<evidence type="ECO:0000256" key="2">
    <source>
        <dbReference type="SAM" id="Coils"/>
    </source>
</evidence>
<dbReference type="EMBL" id="PFVJ01000023">
    <property type="protein sequence ID" value="PJA90134.1"/>
    <property type="molecule type" value="Genomic_DNA"/>
</dbReference>
<dbReference type="GO" id="GO:0045900">
    <property type="term" value="P:negative regulation of translational elongation"/>
    <property type="evidence" value="ECO:0007669"/>
    <property type="project" value="TreeGrafter"/>
</dbReference>
<dbReference type="CDD" id="cd00552">
    <property type="entry name" value="RaiA"/>
    <property type="match status" value="1"/>
</dbReference>
<keyword evidence="2" id="KW-0175">Coiled coil</keyword>
<dbReference type="PANTHER" id="PTHR33231:SF1">
    <property type="entry name" value="30S RIBOSOMAL PROTEIN"/>
    <property type="match status" value="1"/>
</dbReference>
<accession>A0A2M7Z7G0</accession>
<dbReference type="SUPFAM" id="SSF69754">
    <property type="entry name" value="Ribosome binding protein Y (YfiA homologue)"/>
    <property type="match status" value="1"/>
</dbReference>
<keyword evidence="1" id="KW-0810">Translation regulation</keyword>
<dbReference type="Pfam" id="PF02482">
    <property type="entry name" value="Ribosomal_S30AE"/>
    <property type="match status" value="1"/>
</dbReference>
<dbReference type="InterPro" id="IPR036567">
    <property type="entry name" value="RHF-like"/>
</dbReference>
<protein>
    <submittedName>
        <fullName evidence="3">Ribosomal subunit interface protein</fullName>
    </submittedName>
</protein>
<comment type="caution">
    <text evidence="3">The sequence shown here is derived from an EMBL/GenBank/DDBJ whole genome shotgun (WGS) entry which is preliminary data.</text>
</comment>
<dbReference type="AlphaFoldDB" id="A0A2M7Z7G0"/>
<evidence type="ECO:0000256" key="1">
    <source>
        <dbReference type="ARBA" id="ARBA00022845"/>
    </source>
</evidence>
<dbReference type="InterPro" id="IPR003489">
    <property type="entry name" value="RHF/RaiA"/>
</dbReference>
<proteinExistence type="predicted"/>
<organism evidence="3 4">
    <name type="scientific">Candidatus Magasanikbacteria bacterium CG_4_9_14_3_um_filter_32_9</name>
    <dbReference type="NCBI Taxonomy" id="1974644"/>
    <lineage>
        <taxon>Bacteria</taxon>
        <taxon>Candidatus Magasanikiibacteriota</taxon>
    </lineage>
</organism>